<comment type="caution">
    <text evidence="2">The sequence shown here is derived from an EMBL/GenBank/DDBJ whole genome shotgun (WGS) entry which is preliminary data.</text>
</comment>
<dbReference type="GeneID" id="89933857"/>
<keyword evidence="3" id="KW-1185">Reference proteome</keyword>
<name>A0AAN6QFP2_9PEZI</name>
<sequence length="240" mass="26814">MVGQIKMIEKPKTASWDLSISDADFAKFRRGNVIRDLDDKWAFVPLTPQDLANQLIGYFGTTGGDSIGDWAVADNVPTNELPTDEESTDAESVDEESMDATLTDEESKDPQDTQLTDEESVDEDPAPAPLEDWHFDSEDDDSNDEPPTLDLQQPGYMSIVRAWTGIETYRFYVKPREGDTSAKIVFITWDPNQYPAISLVDEDAGPGTSEETAKREVVLMCRAEHHLDCDLEAAPEYDID</sequence>
<accession>A0AAN6QFP2</accession>
<organism evidence="2 3">
    <name type="scientific">Canariomyces notabilis</name>
    <dbReference type="NCBI Taxonomy" id="2074819"/>
    <lineage>
        <taxon>Eukaryota</taxon>
        <taxon>Fungi</taxon>
        <taxon>Dikarya</taxon>
        <taxon>Ascomycota</taxon>
        <taxon>Pezizomycotina</taxon>
        <taxon>Sordariomycetes</taxon>
        <taxon>Sordariomycetidae</taxon>
        <taxon>Sordariales</taxon>
        <taxon>Chaetomiaceae</taxon>
        <taxon>Canariomyces</taxon>
    </lineage>
</organism>
<feature type="compositionally biased region" description="Acidic residues" evidence="1">
    <location>
        <begin position="115"/>
        <end position="125"/>
    </location>
</feature>
<evidence type="ECO:0000256" key="1">
    <source>
        <dbReference type="SAM" id="MobiDB-lite"/>
    </source>
</evidence>
<evidence type="ECO:0000313" key="2">
    <source>
        <dbReference type="EMBL" id="KAK4107914.1"/>
    </source>
</evidence>
<feature type="region of interest" description="Disordered" evidence="1">
    <location>
        <begin position="70"/>
        <end position="152"/>
    </location>
</feature>
<reference evidence="2" key="2">
    <citation type="submission" date="2023-05" db="EMBL/GenBank/DDBJ databases">
        <authorList>
            <consortium name="Lawrence Berkeley National Laboratory"/>
            <person name="Steindorff A."/>
            <person name="Hensen N."/>
            <person name="Bonometti L."/>
            <person name="Westerberg I."/>
            <person name="Brannstrom I.O."/>
            <person name="Guillou S."/>
            <person name="Cros-Aarteil S."/>
            <person name="Calhoun S."/>
            <person name="Haridas S."/>
            <person name="Kuo A."/>
            <person name="Mondo S."/>
            <person name="Pangilinan J."/>
            <person name="Riley R."/>
            <person name="Labutti K."/>
            <person name="Andreopoulos B."/>
            <person name="Lipzen A."/>
            <person name="Chen C."/>
            <person name="Yanf M."/>
            <person name="Daum C."/>
            <person name="Ng V."/>
            <person name="Clum A."/>
            <person name="Ohm R."/>
            <person name="Martin F."/>
            <person name="Silar P."/>
            <person name="Natvig D."/>
            <person name="Lalanne C."/>
            <person name="Gautier V."/>
            <person name="Ament-Velasquez S.L."/>
            <person name="Kruys A."/>
            <person name="Hutchinson M.I."/>
            <person name="Powell A.J."/>
            <person name="Barry K."/>
            <person name="Miller A.N."/>
            <person name="Grigoriev I.V."/>
            <person name="Debuchy R."/>
            <person name="Gladieux P."/>
            <person name="Thoren M.H."/>
            <person name="Johannesson H."/>
        </authorList>
    </citation>
    <scope>NUCLEOTIDE SEQUENCE</scope>
    <source>
        <strain evidence="2">CBS 508.74</strain>
    </source>
</reference>
<reference evidence="2" key="1">
    <citation type="journal article" date="2023" name="Mol. Phylogenet. Evol.">
        <title>Genome-scale phylogeny and comparative genomics of the fungal order Sordariales.</title>
        <authorList>
            <person name="Hensen N."/>
            <person name="Bonometti L."/>
            <person name="Westerberg I."/>
            <person name="Brannstrom I.O."/>
            <person name="Guillou S."/>
            <person name="Cros-Aarteil S."/>
            <person name="Calhoun S."/>
            <person name="Haridas S."/>
            <person name="Kuo A."/>
            <person name="Mondo S."/>
            <person name="Pangilinan J."/>
            <person name="Riley R."/>
            <person name="LaButti K."/>
            <person name="Andreopoulos B."/>
            <person name="Lipzen A."/>
            <person name="Chen C."/>
            <person name="Yan M."/>
            <person name="Daum C."/>
            <person name="Ng V."/>
            <person name="Clum A."/>
            <person name="Steindorff A."/>
            <person name="Ohm R.A."/>
            <person name="Martin F."/>
            <person name="Silar P."/>
            <person name="Natvig D.O."/>
            <person name="Lalanne C."/>
            <person name="Gautier V."/>
            <person name="Ament-Velasquez S.L."/>
            <person name="Kruys A."/>
            <person name="Hutchinson M.I."/>
            <person name="Powell A.J."/>
            <person name="Barry K."/>
            <person name="Miller A.N."/>
            <person name="Grigoriev I.V."/>
            <person name="Debuchy R."/>
            <person name="Gladieux P."/>
            <person name="Hiltunen Thoren M."/>
            <person name="Johannesson H."/>
        </authorList>
    </citation>
    <scope>NUCLEOTIDE SEQUENCE</scope>
    <source>
        <strain evidence="2">CBS 508.74</strain>
    </source>
</reference>
<dbReference type="AlphaFoldDB" id="A0AAN6QFP2"/>
<feature type="compositionally biased region" description="Acidic residues" evidence="1">
    <location>
        <begin position="82"/>
        <end position="107"/>
    </location>
</feature>
<dbReference type="EMBL" id="MU853368">
    <property type="protein sequence ID" value="KAK4107914.1"/>
    <property type="molecule type" value="Genomic_DNA"/>
</dbReference>
<evidence type="ECO:0000313" key="3">
    <source>
        <dbReference type="Proteomes" id="UP001302812"/>
    </source>
</evidence>
<dbReference type="Proteomes" id="UP001302812">
    <property type="component" value="Unassembled WGS sequence"/>
</dbReference>
<gene>
    <name evidence="2" type="ORF">N656DRAFT_463102</name>
</gene>
<proteinExistence type="predicted"/>
<protein>
    <submittedName>
        <fullName evidence="2">Uncharacterized protein</fullName>
    </submittedName>
</protein>
<dbReference type="RefSeq" id="XP_064665484.1">
    <property type="nucleotide sequence ID" value="XM_064809733.1"/>
</dbReference>